<comment type="pathway">
    <text evidence="14">Lipid metabolism; oxylipin biosynthesis.</text>
</comment>
<dbReference type="PROSITE" id="PS00081">
    <property type="entry name" value="LIPOXYGENASE_2"/>
    <property type="match status" value="1"/>
</dbReference>
<evidence type="ECO:0000256" key="11">
    <source>
        <dbReference type="ARBA" id="ARBA00023160"/>
    </source>
</evidence>
<dbReference type="Pfam" id="PF00305">
    <property type="entry name" value="Lipoxygenase"/>
    <property type="match status" value="1"/>
</dbReference>
<evidence type="ECO:0000256" key="15">
    <source>
        <dbReference type="SAM" id="MobiDB-lite"/>
    </source>
</evidence>
<comment type="caution">
    <text evidence="12">Lacks conserved residue(s) required for the propagation of feature annotation.</text>
</comment>
<keyword evidence="19" id="KW-1185">Reference proteome</keyword>
<dbReference type="PRINTS" id="PR00087">
    <property type="entry name" value="LIPOXYGENASE"/>
</dbReference>
<dbReference type="PRINTS" id="PR00468">
    <property type="entry name" value="PLTLPOXGNASE"/>
</dbReference>
<evidence type="ECO:0000256" key="14">
    <source>
        <dbReference type="RuleBase" id="RU003975"/>
    </source>
</evidence>
<dbReference type="InterPro" id="IPR020834">
    <property type="entry name" value="LipOase_CS"/>
</dbReference>
<evidence type="ECO:0000256" key="8">
    <source>
        <dbReference type="ARBA" id="ARBA00023002"/>
    </source>
</evidence>
<dbReference type="GO" id="GO:0046872">
    <property type="term" value="F:metal ion binding"/>
    <property type="evidence" value="ECO:0007669"/>
    <property type="project" value="UniProtKB-UniRule"/>
</dbReference>
<keyword evidence="9 13" id="KW-0408">Iron</keyword>
<dbReference type="SUPFAM" id="SSF48484">
    <property type="entry name" value="Lipoxigenase"/>
    <property type="match status" value="1"/>
</dbReference>
<dbReference type="InterPro" id="IPR013819">
    <property type="entry name" value="LipOase_C"/>
</dbReference>
<dbReference type="EC" id="1.13.11.-" evidence="14"/>
<dbReference type="CDD" id="cd01751">
    <property type="entry name" value="PLAT_LH2"/>
    <property type="match status" value="1"/>
</dbReference>
<dbReference type="SUPFAM" id="SSF49723">
    <property type="entry name" value="Lipase/lipooxygenase domain (PLAT/LH2 domain)"/>
    <property type="match status" value="1"/>
</dbReference>
<dbReference type="Gene3D" id="1.20.245.10">
    <property type="entry name" value="Lipoxygenase-1, Domain 5"/>
    <property type="match status" value="1"/>
</dbReference>
<organism evidence="18 19">
    <name type="scientific">Riccia fluitans</name>
    <dbReference type="NCBI Taxonomy" id="41844"/>
    <lineage>
        <taxon>Eukaryota</taxon>
        <taxon>Viridiplantae</taxon>
        <taxon>Streptophyta</taxon>
        <taxon>Embryophyta</taxon>
        <taxon>Marchantiophyta</taxon>
        <taxon>Marchantiopsida</taxon>
        <taxon>Marchantiidae</taxon>
        <taxon>Marchantiales</taxon>
        <taxon>Ricciaceae</taxon>
        <taxon>Riccia</taxon>
    </lineage>
</organism>
<name>A0ABD1ZLY7_9MARC</name>
<dbReference type="PROSITE" id="PS50095">
    <property type="entry name" value="PLAT"/>
    <property type="match status" value="1"/>
</dbReference>
<dbReference type="GO" id="GO:0051213">
    <property type="term" value="F:dioxygenase activity"/>
    <property type="evidence" value="ECO:0007669"/>
    <property type="project" value="UniProtKB-KW"/>
</dbReference>
<evidence type="ECO:0000256" key="13">
    <source>
        <dbReference type="RuleBase" id="RU003974"/>
    </source>
</evidence>
<dbReference type="Gene3D" id="2.60.60.20">
    <property type="entry name" value="PLAT/LH2 domain"/>
    <property type="match status" value="1"/>
</dbReference>
<dbReference type="SMART" id="SM00308">
    <property type="entry name" value="LH2"/>
    <property type="match status" value="1"/>
</dbReference>
<dbReference type="InterPro" id="IPR001024">
    <property type="entry name" value="PLAT/LH2_dom"/>
</dbReference>
<dbReference type="PROSITE" id="PS00711">
    <property type="entry name" value="LIPOXYGENASE_1"/>
    <property type="match status" value="1"/>
</dbReference>
<comment type="similarity">
    <text evidence="2 13">Belongs to the lipoxygenase family.</text>
</comment>
<keyword evidence="11 14" id="KW-0275">Fatty acid biosynthesis</keyword>
<evidence type="ECO:0000256" key="4">
    <source>
        <dbReference type="ARBA" id="ARBA00022723"/>
    </source>
</evidence>
<comment type="caution">
    <text evidence="18">The sequence shown here is derived from an EMBL/GenBank/DDBJ whole genome shotgun (WGS) entry which is preliminary data.</text>
</comment>
<keyword evidence="5 14" id="KW-0925">Oxylipin biosynthesis</keyword>
<keyword evidence="4 13" id="KW-0479">Metal-binding</keyword>
<evidence type="ECO:0000256" key="5">
    <source>
        <dbReference type="ARBA" id="ARBA00022767"/>
    </source>
</evidence>
<dbReference type="Gene3D" id="3.10.450.60">
    <property type="match status" value="1"/>
</dbReference>
<evidence type="ECO:0000256" key="7">
    <source>
        <dbReference type="ARBA" id="ARBA00022964"/>
    </source>
</evidence>
<feature type="domain" description="Lipoxygenase" evidence="17">
    <location>
        <begin position="228"/>
        <end position="934"/>
    </location>
</feature>
<dbReference type="Pfam" id="PF01477">
    <property type="entry name" value="PLAT"/>
    <property type="match status" value="1"/>
</dbReference>
<comment type="function">
    <text evidence="14">Plant lipoxygenase may be involved in a number of diverse aspects of plant physiology including growth and development, pest resistance, and senescence or responses to wounding.</text>
</comment>
<comment type="cofactor">
    <cofactor evidence="1 13">
        <name>Fe cation</name>
        <dbReference type="ChEBI" id="CHEBI:24875"/>
    </cofactor>
</comment>
<keyword evidence="10" id="KW-0443">Lipid metabolism</keyword>
<dbReference type="Gene3D" id="4.10.372.10">
    <property type="entry name" value="Lipoxygenase-1, Domain 3"/>
    <property type="match status" value="1"/>
</dbReference>
<dbReference type="InterPro" id="IPR042057">
    <property type="entry name" value="Lipoxy_PLAT/LH2"/>
</dbReference>
<dbReference type="EMBL" id="JBHFFA010000001">
    <property type="protein sequence ID" value="KAL2652468.1"/>
    <property type="molecule type" value="Genomic_DNA"/>
</dbReference>
<dbReference type="AlphaFoldDB" id="A0ABD1ZLY7"/>
<gene>
    <name evidence="18" type="ORF">R1flu_020596</name>
</gene>
<keyword evidence="8 13" id="KW-0560">Oxidoreductase</keyword>
<evidence type="ECO:0000256" key="6">
    <source>
        <dbReference type="ARBA" id="ARBA00022832"/>
    </source>
</evidence>
<dbReference type="InterPro" id="IPR036392">
    <property type="entry name" value="PLAT/LH2_dom_sf"/>
</dbReference>
<keyword evidence="3 14" id="KW-0444">Lipid biosynthesis</keyword>
<dbReference type="PROSITE" id="PS51393">
    <property type="entry name" value="LIPOXYGENASE_3"/>
    <property type="match status" value="1"/>
</dbReference>
<dbReference type="InterPro" id="IPR000907">
    <property type="entry name" value="LipOase"/>
</dbReference>
<dbReference type="FunFam" id="1.20.245.10:FF:000002">
    <property type="entry name" value="Lipoxygenase"/>
    <property type="match status" value="1"/>
</dbReference>
<dbReference type="GO" id="GO:0006633">
    <property type="term" value="P:fatty acid biosynthetic process"/>
    <property type="evidence" value="ECO:0007669"/>
    <property type="project" value="UniProtKB-KW"/>
</dbReference>
<dbReference type="InterPro" id="IPR020833">
    <property type="entry name" value="LipOase_Fe_BS"/>
</dbReference>
<evidence type="ECO:0000259" key="17">
    <source>
        <dbReference type="PROSITE" id="PS51393"/>
    </source>
</evidence>
<dbReference type="GO" id="GO:0031408">
    <property type="term" value="P:oxylipin biosynthetic process"/>
    <property type="evidence" value="ECO:0007669"/>
    <property type="project" value="UniProtKB-UniRule"/>
</dbReference>
<keyword evidence="6" id="KW-0276">Fatty acid metabolism</keyword>
<evidence type="ECO:0000256" key="10">
    <source>
        <dbReference type="ARBA" id="ARBA00023098"/>
    </source>
</evidence>
<evidence type="ECO:0000256" key="2">
    <source>
        <dbReference type="ARBA" id="ARBA00009419"/>
    </source>
</evidence>
<accession>A0ABD1ZLY7</accession>
<evidence type="ECO:0000256" key="3">
    <source>
        <dbReference type="ARBA" id="ARBA00022516"/>
    </source>
</evidence>
<evidence type="ECO:0000256" key="9">
    <source>
        <dbReference type="ARBA" id="ARBA00023004"/>
    </source>
</evidence>
<reference evidence="18 19" key="1">
    <citation type="submission" date="2024-09" db="EMBL/GenBank/DDBJ databases">
        <title>Chromosome-scale assembly of Riccia fluitans.</title>
        <authorList>
            <person name="Paukszto L."/>
            <person name="Sawicki J."/>
            <person name="Karawczyk K."/>
            <person name="Piernik-Szablinska J."/>
            <person name="Szczecinska M."/>
            <person name="Mazdziarz M."/>
        </authorList>
    </citation>
    <scope>NUCLEOTIDE SEQUENCE [LARGE SCALE GENOMIC DNA]</scope>
    <source>
        <strain evidence="18">Rf_01</strain>
        <tissue evidence="18">Aerial parts of the thallus</tissue>
    </source>
</reference>
<evidence type="ECO:0000256" key="1">
    <source>
        <dbReference type="ARBA" id="ARBA00001962"/>
    </source>
</evidence>
<dbReference type="InterPro" id="IPR027433">
    <property type="entry name" value="Lipoxygenase_dom_3"/>
</dbReference>
<feature type="region of interest" description="Disordered" evidence="15">
    <location>
        <begin position="286"/>
        <end position="316"/>
    </location>
</feature>
<dbReference type="PANTHER" id="PTHR11771">
    <property type="entry name" value="LIPOXYGENASE"/>
    <property type="match status" value="1"/>
</dbReference>
<proteinExistence type="inferred from homology"/>
<keyword evidence="7 13" id="KW-0223">Dioxygenase</keyword>
<dbReference type="Gene3D" id="4.10.375.10">
    <property type="entry name" value="Lipoxygenase-1, Domain 2"/>
    <property type="match status" value="1"/>
</dbReference>
<feature type="compositionally biased region" description="Basic and acidic residues" evidence="15">
    <location>
        <begin position="305"/>
        <end position="316"/>
    </location>
</feature>
<dbReference type="InterPro" id="IPR036226">
    <property type="entry name" value="LipOase_C_sf"/>
</dbReference>
<protein>
    <recommendedName>
        <fullName evidence="14">Lipoxygenase</fullName>
        <ecNumber evidence="14">1.13.11.-</ecNumber>
    </recommendedName>
</protein>
<evidence type="ECO:0000313" key="18">
    <source>
        <dbReference type="EMBL" id="KAL2652468.1"/>
    </source>
</evidence>
<dbReference type="InterPro" id="IPR001246">
    <property type="entry name" value="LipOase_plant"/>
</dbReference>
<sequence length="934" mass="105554">MAHVVSCPVAAYNNVTLVPRTSRARPPKTRIKERVSLEGRGKFSNRSMIKAVLSDVQQAQQLENGVASGRSSVPSGKSISTQESTRTSLHALITIRKKKRPDRNEQIVDQMDALADVLGQNVSLQLVSVEIDPVTKVGKRSKESFIKDWSLKALVVADKVQYTAEFEVEKDFGVPGAFIITNNHQNEFFLDTISLHGYESGAIHFPCSSWVHSVKDNPSSRVFFSNMVYLPSSTPAGLKDLREADMKSLRGDGRGMRKKWENVYDYDVYNDLGEGDKGPDLIRPILGKSTSHPYPRRCRTGRPPAKHDPSKESRVEGKQFPYVPRDECFEDVKQECYFNAAIRGLVHRSLPELRDHFFGSPEEFDSFEEIDQLYCEGVTLRKTGMVDTNDIIGMLATLPITSLLPDAIRAVVASVSSEEPNVLRYPKPQLLSRDKFAWLRDDEFGRQTLAGLNPCCIQLLKEFPPVSNLDPDIYGSPKSAIEEHHMADRLEGSSVSQALNDKRLFILDYHDAYLPYINRINSLDKRAGYASRTIFFLTEEGTLKPLVIELSLPPPNKSNRVFVPGDSATEHYLWKLAKAHVNCNDAGIHQLCSHWLRTHAATEPYVIATNRQLSVMHPVYRLLHPHFRYTLEINAGARQSLISAGGIIEKAFQPGPSAMEISSAYYASKWRFDREGLPEDLIDRGMAVEDQAAPHGLRLAIEDYPYAADGLLIWSALETWVGEYVSIYYKDPESIQTDKELQSWWEEIRYQGHADKKDEEWWPELKCEKDLKKILTIMMWISSGFHAAVNFGQFAYAGYMPNKPTHIRRLIPEPGTDEWNDFQKNPQQFMLSMLPGQLQSTILMAVIESLSTHSPDEEYIGQNVHPRWLGCPEAIKAFQRFQKTVAAIEQEIHRRNSNVELRNRNGAGILPYELLLPTSKPGITGRGIPNSISI</sequence>
<evidence type="ECO:0000313" key="19">
    <source>
        <dbReference type="Proteomes" id="UP001605036"/>
    </source>
</evidence>
<evidence type="ECO:0000259" key="16">
    <source>
        <dbReference type="PROSITE" id="PS50095"/>
    </source>
</evidence>
<dbReference type="Proteomes" id="UP001605036">
    <property type="component" value="Unassembled WGS sequence"/>
</dbReference>
<evidence type="ECO:0000256" key="12">
    <source>
        <dbReference type="PROSITE-ProRule" id="PRU00152"/>
    </source>
</evidence>
<feature type="domain" description="PLAT" evidence="16">
    <location>
        <begin position="102"/>
        <end position="225"/>
    </location>
</feature>